<proteinExistence type="predicted"/>
<dbReference type="InterPro" id="IPR001789">
    <property type="entry name" value="Sig_transdc_resp-reg_receiver"/>
</dbReference>
<feature type="domain" description="Response regulatory" evidence="2">
    <location>
        <begin position="5"/>
        <end position="122"/>
    </location>
</feature>
<protein>
    <submittedName>
        <fullName evidence="4">LytTR family two component transcriptional regulator</fullName>
    </submittedName>
</protein>
<dbReference type="PROSITE" id="PS50110">
    <property type="entry name" value="RESPONSE_REGULATORY"/>
    <property type="match status" value="1"/>
</dbReference>
<dbReference type="InterPro" id="IPR011006">
    <property type="entry name" value="CheY-like_superfamily"/>
</dbReference>
<reference evidence="4 5" key="1">
    <citation type="submission" date="2018-04" db="EMBL/GenBank/DDBJ databases">
        <title>Genomic Encyclopedia of Archaeal and Bacterial Type Strains, Phase II (KMG-II): from individual species to whole genera.</title>
        <authorList>
            <person name="Goeker M."/>
        </authorList>
    </citation>
    <scope>NUCLEOTIDE SEQUENCE [LARGE SCALE GENOMIC DNA]</scope>
    <source>
        <strain evidence="4 5">DSM 25731</strain>
    </source>
</reference>
<organism evidence="4 5">
    <name type="scientific">Kordia periserrulae</name>
    <dbReference type="NCBI Taxonomy" id="701523"/>
    <lineage>
        <taxon>Bacteria</taxon>
        <taxon>Pseudomonadati</taxon>
        <taxon>Bacteroidota</taxon>
        <taxon>Flavobacteriia</taxon>
        <taxon>Flavobacteriales</taxon>
        <taxon>Flavobacteriaceae</taxon>
        <taxon>Kordia</taxon>
    </lineage>
</organism>
<dbReference type="Pfam" id="PF00072">
    <property type="entry name" value="Response_reg"/>
    <property type="match status" value="1"/>
</dbReference>
<name>A0A2T6C345_9FLAO</name>
<comment type="caution">
    <text evidence="4">The sequence shown here is derived from an EMBL/GenBank/DDBJ whole genome shotgun (WGS) entry which is preliminary data.</text>
</comment>
<sequence length="249" mass="29098">MEHIRILIVEDNQEQSEHLSQMLENHGFYIAGVATNFQEAVEMFHHKDFDIIIIDIFLNGRPEGISFAEFVDVQPNGLKPFIFLTSATSRDIFNRAKLTKPFAYLIKPYNELELIYAIENAIEKFYGQDNSFTAEEENTVISQEHLFIKKGKSLKKVRTDEIVYIEVEEKYCNIMTVKEKFVILISLVKILELLDSSKFYRTHRNFIINILKIEEIIPKDNLVMLEGNYKATLSGKYKDEIISKFRTLK</sequence>
<dbReference type="SUPFAM" id="SSF52172">
    <property type="entry name" value="CheY-like"/>
    <property type="match status" value="1"/>
</dbReference>
<evidence type="ECO:0000259" key="3">
    <source>
        <dbReference type="PROSITE" id="PS50930"/>
    </source>
</evidence>
<dbReference type="PROSITE" id="PS50930">
    <property type="entry name" value="HTH_LYTTR"/>
    <property type="match status" value="1"/>
</dbReference>
<dbReference type="SMART" id="SM00448">
    <property type="entry name" value="REC"/>
    <property type="match status" value="1"/>
</dbReference>
<keyword evidence="5" id="KW-1185">Reference proteome</keyword>
<dbReference type="Gene3D" id="3.40.50.2300">
    <property type="match status" value="1"/>
</dbReference>
<dbReference type="GO" id="GO:0000156">
    <property type="term" value="F:phosphorelay response regulator activity"/>
    <property type="evidence" value="ECO:0007669"/>
    <property type="project" value="InterPro"/>
</dbReference>
<accession>A0A2T6C345</accession>
<dbReference type="PANTHER" id="PTHR37299">
    <property type="entry name" value="TRANSCRIPTIONAL REGULATOR-RELATED"/>
    <property type="match status" value="1"/>
</dbReference>
<dbReference type="SMART" id="SM00850">
    <property type="entry name" value="LytTR"/>
    <property type="match status" value="1"/>
</dbReference>
<feature type="domain" description="HTH LytTR-type" evidence="3">
    <location>
        <begin position="146"/>
        <end position="247"/>
    </location>
</feature>
<dbReference type="Proteomes" id="UP000244090">
    <property type="component" value="Unassembled WGS sequence"/>
</dbReference>
<dbReference type="InterPro" id="IPR007492">
    <property type="entry name" value="LytTR_DNA-bd_dom"/>
</dbReference>
<dbReference type="AlphaFoldDB" id="A0A2T6C345"/>
<dbReference type="EMBL" id="QBKT01000002">
    <property type="protein sequence ID" value="PTX62746.1"/>
    <property type="molecule type" value="Genomic_DNA"/>
</dbReference>
<keyword evidence="1" id="KW-0597">Phosphoprotein</keyword>
<evidence type="ECO:0000313" key="4">
    <source>
        <dbReference type="EMBL" id="PTX62746.1"/>
    </source>
</evidence>
<dbReference type="OrthoDB" id="2962330at2"/>
<dbReference type="InterPro" id="IPR046947">
    <property type="entry name" value="LytR-like"/>
</dbReference>
<evidence type="ECO:0000313" key="5">
    <source>
        <dbReference type="Proteomes" id="UP000244090"/>
    </source>
</evidence>
<gene>
    <name evidence="4" type="ORF">C8N46_102146</name>
</gene>
<dbReference type="RefSeq" id="WP_108113731.1">
    <property type="nucleotide sequence ID" value="NZ_QBKT01000002.1"/>
</dbReference>
<dbReference type="GO" id="GO:0003677">
    <property type="term" value="F:DNA binding"/>
    <property type="evidence" value="ECO:0007669"/>
    <property type="project" value="InterPro"/>
</dbReference>
<evidence type="ECO:0000259" key="2">
    <source>
        <dbReference type="PROSITE" id="PS50110"/>
    </source>
</evidence>
<dbReference type="Gene3D" id="2.40.50.1020">
    <property type="entry name" value="LytTr DNA-binding domain"/>
    <property type="match status" value="1"/>
</dbReference>
<feature type="modified residue" description="4-aspartylphosphate" evidence="1">
    <location>
        <position position="55"/>
    </location>
</feature>
<evidence type="ECO:0000256" key="1">
    <source>
        <dbReference type="PROSITE-ProRule" id="PRU00169"/>
    </source>
</evidence>
<dbReference type="PANTHER" id="PTHR37299:SF1">
    <property type="entry name" value="STAGE 0 SPORULATION PROTEIN A HOMOLOG"/>
    <property type="match status" value="1"/>
</dbReference>
<dbReference type="Pfam" id="PF04397">
    <property type="entry name" value="LytTR"/>
    <property type="match status" value="1"/>
</dbReference>